<dbReference type="AlphaFoldDB" id="A0A7G3GB39"/>
<dbReference type="Pfam" id="PF07769">
    <property type="entry name" value="PsiF_repeat"/>
    <property type="match status" value="2"/>
</dbReference>
<feature type="chain" id="PRO_5028993810" evidence="2">
    <location>
        <begin position="23"/>
        <end position="94"/>
    </location>
</feature>
<sequence>MAMLKLSLVASLLALCVGTANAGLQQEKMATCNKDAATQSLKGDARKVFMSSCLKAAPASAPMTQQDKMKQCNKDATGKKGDERKAFMSTCLKK</sequence>
<evidence type="ECO:0000313" key="4">
    <source>
        <dbReference type="Proteomes" id="UP000515917"/>
    </source>
</evidence>
<evidence type="ECO:0000313" key="3">
    <source>
        <dbReference type="EMBL" id="QBC44262.1"/>
    </source>
</evidence>
<dbReference type="Proteomes" id="UP000515917">
    <property type="component" value="Chromosome"/>
</dbReference>
<feature type="compositionally biased region" description="Basic and acidic residues" evidence="1">
    <location>
        <begin position="67"/>
        <end position="86"/>
    </location>
</feature>
<keyword evidence="2" id="KW-0732">Signal</keyword>
<reference evidence="3 4" key="1">
    <citation type="submission" date="2018-01" db="EMBL/GenBank/DDBJ databases">
        <title>Genome sequence of Iodobacter sp. strain PCH194 isolated from Indian Trans-Himalaya.</title>
        <authorList>
            <person name="Kumar V."/>
            <person name="Thakur V."/>
            <person name="Kumar S."/>
            <person name="Singh D."/>
        </authorList>
    </citation>
    <scope>NUCLEOTIDE SEQUENCE [LARGE SCALE GENOMIC DNA]</scope>
    <source>
        <strain evidence="3 4">PCH194</strain>
    </source>
</reference>
<keyword evidence="4" id="KW-1185">Reference proteome</keyword>
<gene>
    <name evidence="3" type="ORF">C1H71_12465</name>
</gene>
<evidence type="ECO:0000256" key="1">
    <source>
        <dbReference type="SAM" id="MobiDB-lite"/>
    </source>
</evidence>
<dbReference type="KEGG" id="ifl:C1H71_12465"/>
<feature type="signal peptide" evidence="2">
    <location>
        <begin position="1"/>
        <end position="22"/>
    </location>
</feature>
<feature type="region of interest" description="Disordered" evidence="1">
    <location>
        <begin position="61"/>
        <end position="94"/>
    </location>
</feature>
<name>A0A7G3GB39_9NEIS</name>
<proteinExistence type="predicted"/>
<dbReference type="EMBL" id="CP025781">
    <property type="protein sequence ID" value="QBC44262.1"/>
    <property type="molecule type" value="Genomic_DNA"/>
</dbReference>
<dbReference type="InterPro" id="IPR011690">
    <property type="entry name" value="P_starv_induced_PsiF"/>
</dbReference>
<evidence type="ECO:0000256" key="2">
    <source>
        <dbReference type="SAM" id="SignalP"/>
    </source>
</evidence>
<accession>A0A7G3GB39</accession>
<protein>
    <submittedName>
        <fullName evidence="3">Phosphate starvation-inducible protein PsiF</fullName>
    </submittedName>
</protein>
<organism evidence="3 4">
    <name type="scientific">Iodobacter fluviatilis</name>
    <dbReference type="NCBI Taxonomy" id="537"/>
    <lineage>
        <taxon>Bacteria</taxon>
        <taxon>Pseudomonadati</taxon>
        <taxon>Pseudomonadota</taxon>
        <taxon>Betaproteobacteria</taxon>
        <taxon>Neisseriales</taxon>
        <taxon>Chitinibacteraceae</taxon>
        <taxon>Iodobacter</taxon>
    </lineage>
</organism>